<dbReference type="PANTHER" id="PTHR33166">
    <property type="entry name" value="GAG_P30 DOMAIN-CONTAINING PROTEIN"/>
    <property type="match status" value="1"/>
</dbReference>
<evidence type="ECO:0000259" key="2">
    <source>
        <dbReference type="PROSITE" id="PS50879"/>
    </source>
</evidence>
<dbReference type="Proteomes" id="UP000269221">
    <property type="component" value="Unassembled WGS sequence"/>
</dbReference>
<evidence type="ECO:0000256" key="1">
    <source>
        <dbReference type="SAM" id="MobiDB-lite"/>
    </source>
</evidence>
<dbReference type="Gene3D" id="3.10.10.10">
    <property type="entry name" value="HIV Type 1 Reverse Transcriptase, subunit A, domain 1"/>
    <property type="match status" value="1"/>
</dbReference>
<dbReference type="InterPro" id="IPR036397">
    <property type="entry name" value="RNaseH_sf"/>
</dbReference>
<feature type="region of interest" description="Disordered" evidence="1">
    <location>
        <begin position="1"/>
        <end position="28"/>
    </location>
</feature>
<dbReference type="SUPFAM" id="SSF53098">
    <property type="entry name" value="Ribonuclease H-like"/>
    <property type="match status" value="1"/>
</dbReference>
<keyword evidence="4" id="KW-1185">Reference proteome</keyword>
<feature type="domain" description="RNase H type-1" evidence="2">
    <location>
        <begin position="220"/>
        <end position="372"/>
    </location>
</feature>
<evidence type="ECO:0000313" key="4">
    <source>
        <dbReference type="Proteomes" id="UP000269221"/>
    </source>
</evidence>
<reference evidence="3 4" key="1">
    <citation type="submission" date="2018-07" db="EMBL/GenBank/DDBJ databases">
        <title>A high quality draft genome assembly of the barn swallow (H. rustica rustica).</title>
        <authorList>
            <person name="Formenti G."/>
            <person name="Chiara M."/>
            <person name="Poveda L."/>
            <person name="Francoijs K.-J."/>
            <person name="Bonisoli-Alquati A."/>
            <person name="Canova L."/>
            <person name="Gianfranceschi L."/>
            <person name="Horner D.S."/>
            <person name="Saino N."/>
        </authorList>
    </citation>
    <scope>NUCLEOTIDE SEQUENCE [LARGE SCALE GENOMIC DNA]</scope>
    <source>
        <strain evidence="3">Chelidonia</strain>
        <tissue evidence="3">Blood</tissue>
    </source>
</reference>
<sequence>MASTDSAARSPARPNALTHTLDPGSDEGTQQLINLFLGQSTGDIRRKLQKIRGPNSRNLETLLDEAWRVFSNREEGYKQGMKKLAAVVKGKKGKRGQSPPKQGPPRLGKDQCTFCKKFGHWKNLCPELRKGDEHTKDLKDAFFCLPLHEASQKIFAFEWESPKTGKETQLTGCVLPQEYKNSPTIFGEQLAKDLESWEPPPGEGQLLQPARVSSIPGESPNGEANSYLPGLRKVSEQDVEIVVTNIVNPASFLSGNMGEPVIHDCLETIEATYSSRPDLKDTLLEDAETWFTDGSRCAFGVVHAHGAIWKERGLLNSQGKSIKHAQEILRLLDAVQLPERVAIMHIKAHQKVSSELEEGNMLADREAKDAAKGEVPDKAVEAALIPDEKIYIEECYIWALNNRTQPLWGGVKNDFFQSFRYGTAVFKSIEFSLGAKDSIILLLVLLCLLCTACTMFRNQTLHGVVQRLLEEEGKRNKCKTTASVSTQTVIEETGTASMQTVTEEKRTKNKATVSASTQTITEEKGTKNKATVSASTQTITEEKGTKNKTTVSVSTQAVTEEKETKSAISISTQTVTEAEQAKPVAVAPVQKKKSKSKSVRIMTDEDVAGPSHPAEETEPEIITRSLSLGELRDLRREFTRQTNESILTWLLRIWDAAANDTILDGSEARQLGSLSRDVVIDQGIGRTQQLSASGGDC</sequence>
<feature type="region of interest" description="Disordered" evidence="1">
    <location>
        <begin position="88"/>
        <end position="108"/>
    </location>
</feature>
<dbReference type="SUPFAM" id="SSF57756">
    <property type="entry name" value="Retrovirus zinc finger-like domains"/>
    <property type="match status" value="1"/>
</dbReference>
<organism evidence="3 4">
    <name type="scientific">Hirundo rustica rustica</name>
    <dbReference type="NCBI Taxonomy" id="333673"/>
    <lineage>
        <taxon>Eukaryota</taxon>
        <taxon>Metazoa</taxon>
        <taxon>Chordata</taxon>
        <taxon>Craniata</taxon>
        <taxon>Vertebrata</taxon>
        <taxon>Euteleostomi</taxon>
        <taxon>Archelosauria</taxon>
        <taxon>Archosauria</taxon>
        <taxon>Dinosauria</taxon>
        <taxon>Saurischia</taxon>
        <taxon>Theropoda</taxon>
        <taxon>Coelurosauria</taxon>
        <taxon>Aves</taxon>
        <taxon>Neognathae</taxon>
        <taxon>Neoaves</taxon>
        <taxon>Telluraves</taxon>
        <taxon>Australaves</taxon>
        <taxon>Passeriformes</taxon>
        <taxon>Sylvioidea</taxon>
        <taxon>Hirundinidae</taxon>
        <taxon>Hirundo</taxon>
    </lineage>
</organism>
<proteinExistence type="predicted"/>
<dbReference type="OrthoDB" id="9630878at2759"/>
<dbReference type="Pfam" id="PF00075">
    <property type="entry name" value="RNase_H"/>
    <property type="match status" value="1"/>
</dbReference>
<dbReference type="InterPro" id="IPR050462">
    <property type="entry name" value="Retroviral_Gag-Pol_poly"/>
</dbReference>
<dbReference type="InterPro" id="IPR002156">
    <property type="entry name" value="RNaseH_domain"/>
</dbReference>
<dbReference type="GO" id="GO:0003676">
    <property type="term" value="F:nucleic acid binding"/>
    <property type="evidence" value="ECO:0007669"/>
    <property type="project" value="InterPro"/>
</dbReference>
<evidence type="ECO:0000313" key="3">
    <source>
        <dbReference type="EMBL" id="RMB92576.1"/>
    </source>
</evidence>
<dbReference type="GO" id="GO:0006259">
    <property type="term" value="P:DNA metabolic process"/>
    <property type="evidence" value="ECO:0007669"/>
    <property type="project" value="UniProtKB-ARBA"/>
</dbReference>
<dbReference type="EMBL" id="QRBI01000220">
    <property type="protein sequence ID" value="RMB92576.1"/>
    <property type="molecule type" value="Genomic_DNA"/>
</dbReference>
<dbReference type="InterPro" id="IPR036875">
    <property type="entry name" value="Znf_CCHC_sf"/>
</dbReference>
<dbReference type="PROSITE" id="PS50879">
    <property type="entry name" value="RNASE_H_1"/>
    <property type="match status" value="1"/>
</dbReference>
<dbReference type="GO" id="GO:0004523">
    <property type="term" value="F:RNA-DNA hybrid ribonuclease activity"/>
    <property type="evidence" value="ECO:0007669"/>
    <property type="project" value="InterPro"/>
</dbReference>
<feature type="compositionally biased region" description="Polar residues" evidence="1">
    <location>
        <begin position="510"/>
        <end position="520"/>
    </location>
</feature>
<dbReference type="Gene3D" id="4.10.60.10">
    <property type="entry name" value="Zinc finger, CCHC-type"/>
    <property type="match status" value="1"/>
</dbReference>
<feature type="compositionally biased region" description="Polar residues" evidence="1">
    <location>
        <begin position="528"/>
        <end position="538"/>
    </location>
</feature>
<dbReference type="InterPro" id="IPR043502">
    <property type="entry name" value="DNA/RNA_pol_sf"/>
</dbReference>
<dbReference type="GO" id="GO:0008270">
    <property type="term" value="F:zinc ion binding"/>
    <property type="evidence" value="ECO:0007669"/>
    <property type="project" value="InterPro"/>
</dbReference>
<name>A0A3M0JCY5_HIRRU</name>
<feature type="region of interest" description="Disordered" evidence="1">
    <location>
        <begin position="505"/>
        <end position="538"/>
    </location>
</feature>
<dbReference type="SUPFAM" id="SSF56672">
    <property type="entry name" value="DNA/RNA polymerases"/>
    <property type="match status" value="1"/>
</dbReference>
<dbReference type="InterPro" id="IPR043128">
    <property type="entry name" value="Rev_trsase/Diguanyl_cyclase"/>
</dbReference>
<accession>A0A3M0JCY5</accession>
<dbReference type="Gene3D" id="3.30.420.10">
    <property type="entry name" value="Ribonuclease H-like superfamily/Ribonuclease H"/>
    <property type="match status" value="1"/>
</dbReference>
<dbReference type="InterPro" id="IPR012337">
    <property type="entry name" value="RNaseH-like_sf"/>
</dbReference>
<protein>
    <recommendedName>
        <fullName evidence="2">RNase H type-1 domain-containing protein</fullName>
    </recommendedName>
</protein>
<dbReference type="Gene3D" id="3.30.70.270">
    <property type="match status" value="1"/>
</dbReference>
<gene>
    <name evidence="3" type="ORF">DUI87_30885</name>
</gene>
<comment type="caution">
    <text evidence="3">The sequence shown here is derived from an EMBL/GenBank/DDBJ whole genome shotgun (WGS) entry which is preliminary data.</text>
</comment>
<dbReference type="AlphaFoldDB" id="A0A3M0JCY5"/>